<dbReference type="EMBL" id="PYSW02000012">
    <property type="protein sequence ID" value="KAG2387845.1"/>
    <property type="molecule type" value="Genomic_DNA"/>
</dbReference>
<keyword evidence="4" id="KW-1185">Reference proteome</keyword>
<name>A0AA88GLH1_NAELO</name>
<sequence>MEAELVVIEEGTVPLYCLGVSDCDSSCETNSNHVSTSEYRSPCIDLNYIKAYESPALDSQSTTNQSTNNIPSSSSIEMNTSQPSSPVITTTSTEWIFTDETMSFPPCCLLPSTSSFSGIVDETQCTITPNNKCDDDNISQQSKKRKSRTTDEAAEDTHKEYQFTLEKGLFEFVPKYNSFKEVPDEKKQIYGIIWEQFAKCARNIIYQHLQMRCSNSISHETVGCCNPNVFYLALRGTKAKYYQWYQDILWNGLKKRQKCIQFRFTDSVPPLDKCKHWSELEITHSRLTRKFGKKITKHKMKIVYISLTCNVETNQVWTSFKFDKEFEFVQ</sequence>
<evidence type="ECO:0000313" key="2">
    <source>
        <dbReference type="EMBL" id="KAG2378950.1"/>
    </source>
</evidence>
<evidence type="ECO:0000313" key="4">
    <source>
        <dbReference type="Proteomes" id="UP000816034"/>
    </source>
</evidence>
<comment type="caution">
    <text evidence="2">The sequence shown here is derived from an EMBL/GenBank/DDBJ whole genome shotgun (WGS) entry which is preliminary data.</text>
</comment>
<reference evidence="2 4" key="1">
    <citation type="journal article" date="2018" name="BMC Genomics">
        <title>The genome of Naegleria lovaniensis, the basis for a comparative approach to unravel pathogenicity factors of the human pathogenic amoeba N. fowleri.</title>
        <authorList>
            <person name="Liechti N."/>
            <person name="Schurch N."/>
            <person name="Bruggmann R."/>
            <person name="Wittwer M."/>
        </authorList>
    </citation>
    <scope>NUCLEOTIDE SEQUENCE [LARGE SCALE GENOMIC DNA]</scope>
    <source>
        <strain evidence="2 4">ATCC 30569</strain>
    </source>
</reference>
<dbReference type="Proteomes" id="UP000816034">
    <property type="component" value="Unassembled WGS sequence"/>
</dbReference>
<reference evidence="2" key="2">
    <citation type="submission" date="2020-04" db="EMBL/GenBank/DDBJ databases">
        <authorList>
            <person name="Liechti N."/>
            <person name="Schuerch N."/>
            <person name="Bruggmann R."/>
            <person name="Wittwer M."/>
        </authorList>
    </citation>
    <scope>NUCLEOTIDE SEQUENCE</scope>
    <source>
        <strain evidence="2">ATCC 30569</strain>
    </source>
</reference>
<feature type="region of interest" description="Disordered" evidence="1">
    <location>
        <begin position="57"/>
        <end position="87"/>
    </location>
</feature>
<accession>A0AA88GLH1</accession>
<evidence type="ECO:0000313" key="3">
    <source>
        <dbReference type="EMBL" id="KAG2387845.1"/>
    </source>
</evidence>
<organism evidence="2 4">
    <name type="scientific">Naegleria lovaniensis</name>
    <name type="common">Amoeba</name>
    <dbReference type="NCBI Taxonomy" id="51637"/>
    <lineage>
        <taxon>Eukaryota</taxon>
        <taxon>Discoba</taxon>
        <taxon>Heterolobosea</taxon>
        <taxon>Tetramitia</taxon>
        <taxon>Eutetramitia</taxon>
        <taxon>Vahlkampfiidae</taxon>
        <taxon>Naegleria</taxon>
    </lineage>
</organism>
<dbReference type="GeneID" id="68093895"/>
<dbReference type="AlphaFoldDB" id="A0AA88GLH1"/>
<gene>
    <name evidence="3" type="ORF">C9374_001439</name>
    <name evidence="2" type="ORF">C9374_007588</name>
</gene>
<evidence type="ECO:0000256" key="1">
    <source>
        <dbReference type="SAM" id="MobiDB-lite"/>
    </source>
</evidence>
<dbReference type="RefSeq" id="XP_044551837.1">
    <property type="nucleotide sequence ID" value="XM_044690369.1"/>
</dbReference>
<dbReference type="EMBL" id="PYSW02000030">
    <property type="protein sequence ID" value="KAG2378950.1"/>
    <property type="molecule type" value="Genomic_DNA"/>
</dbReference>
<protein>
    <submittedName>
        <fullName evidence="2">Uncharacterized protein</fullName>
    </submittedName>
</protein>
<proteinExistence type="predicted"/>
<feature type="region of interest" description="Disordered" evidence="1">
    <location>
        <begin position="136"/>
        <end position="156"/>
    </location>
</feature>